<gene>
    <name evidence="1" type="ORF">RHMOL_Rhmol03G0194300</name>
</gene>
<comment type="caution">
    <text evidence="1">The sequence shown here is derived from an EMBL/GenBank/DDBJ whole genome shotgun (WGS) entry which is preliminary data.</text>
</comment>
<keyword evidence="2" id="KW-1185">Reference proteome</keyword>
<name>A0ACC0PII1_RHOML</name>
<organism evidence="1 2">
    <name type="scientific">Rhododendron molle</name>
    <name type="common">Chinese azalea</name>
    <name type="synonym">Azalea mollis</name>
    <dbReference type="NCBI Taxonomy" id="49168"/>
    <lineage>
        <taxon>Eukaryota</taxon>
        <taxon>Viridiplantae</taxon>
        <taxon>Streptophyta</taxon>
        <taxon>Embryophyta</taxon>
        <taxon>Tracheophyta</taxon>
        <taxon>Spermatophyta</taxon>
        <taxon>Magnoliopsida</taxon>
        <taxon>eudicotyledons</taxon>
        <taxon>Gunneridae</taxon>
        <taxon>Pentapetalae</taxon>
        <taxon>asterids</taxon>
        <taxon>Ericales</taxon>
        <taxon>Ericaceae</taxon>
        <taxon>Ericoideae</taxon>
        <taxon>Rhodoreae</taxon>
        <taxon>Rhododendron</taxon>
    </lineage>
</organism>
<evidence type="ECO:0000313" key="2">
    <source>
        <dbReference type="Proteomes" id="UP001062846"/>
    </source>
</evidence>
<dbReference type="EMBL" id="CM046390">
    <property type="protein sequence ID" value="KAI8564613.1"/>
    <property type="molecule type" value="Genomic_DNA"/>
</dbReference>
<reference evidence="1" key="1">
    <citation type="submission" date="2022-02" db="EMBL/GenBank/DDBJ databases">
        <title>Plant Genome Project.</title>
        <authorList>
            <person name="Zhang R.-G."/>
        </authorList>
    </citation>
    <scope>NUCLEOTIDE SEQUENCE</scope>
    <source>
        <strain evidence="1">AT1</strain>
    </source>
</reference>
<evidence type="ECO:0000313" key="1">
    <source>
        <dbReference type="EMBL" id="KAI8564613.1"/>
    </source>
</evidence>
<protein>
    <submittedName>
        <fullName evidence="1">Uncharacterized protein</fullName>
    </submittedName>
</protein>
<proteinExistence type="predicted"/>
<dbReference type="Proteomes" id="UP001062846">
    <property type="component" value="Chromosome 3"/>
</dbReference>
<sequence length="93" mass="10111">MNHDDFDVQTWLSAALTNLDTCQNGFAELGVTDNVFSLKNNNVSKLISNSLAINNTTARHQITDEGRFPSWVSRGDFLVGFQGAIGGFCSQNG</sequence>
<accession>A0ACC0PII1</accession>